<dbReference type="InterPro" id="IPR037126">
    <property type="entry name" value="PdaC/RsiV-like_sf"/>
</dbReference>
<comment type="caution">
    <text evidence="2">The sequence shown here is derived from an EMBL/GenBank/DDBJ whole genome shotgun (WGS) entry which is preliminary data.</text>
</comment>
<keyword evidence="3" id="KW-1185">Reference proteome</keyword>
<dbReference type="InterPro" id="IPR021729">
    <property type="entry name" value="DUF3298"/>
</dbReference>
<dbReference type="Proteomes" id="UP000737402">
    <property type="component" value="Unassembled WGS sequence"/>
</dbReference>
<reference evidence="2 3" key="1">
    <citation type="submission" date="2021-01" db="EMBL/GenBank/DDBJ databases">
        <title>Genomic Encyclopedia of Type Strains, Phase IV (KMG-IV): sequencing the most valuable type-strain genomes for metagenomic binning, comparative biology and taxonomic classification.</title>
        <authorList>
            <person name="Goeker M."/>
        </authorList>
    </citation>
    <scope>NUCLEOTIDE SEQUENCE [LARGE SCALE GENOMIC DNA]</scope>
    <source>
        <strain evidence="2 3">DSM 25879</strain>
    </source>
</reference>
<proteinExistence type="predicted"/>
<evidence type="ECO:0000259" key="1">
    <source>
        <dbReference type="Pfam" id="PF11738"/>
    </source>
</evidence>
<dbReference type="PANTHER" id="PTHR37841">
    <property type="entry name" value="GLR2918 PROTEIN"/>
    <property type="match status" value="1"/>
</dbReference>
<protein>
    <recommendedName>
        <fullName evidence="1">DUF3298 domain-containing protein</fullName>
    </recommendedName>
</protein>
<evidence type="ECO:0000313" key="3">
    <source>
        <dbReference type="Proteomes" id="UP000737402"/>
    </source>
</evidence>
<name>A0ABS2P308_9BACI</name>
<dbReference type="EMBL" id="JAFBED010000006">
    <property type="protein sequence ID" value="MBM7621246.1"/>
    <property type="molecule type" value="Genomic_DNA"/>
</dbReference>
<feature type="domain" description="DUF3298" evidence="1">
    <location>
        <begin position="482"/>
        <end position="555"/>
    </location>
</feature>
<sequence length="573" mass="64391">MWFKRVLPRLFPASVRTVQGTKWGYINETGKFVLKPQYEDASDFQENGLAIVRLKGAGVINQAGRFVVEPKYSSISAFTEGRAVAINDKGFLIINEKGKELTSTPYSFISPFQEGRAVFQITDKDGKMVYGYLDLNGKEIIPAKYQYAFDFNDGRGLVQVKDKEYALLDPSGKQLQTFPYEQMNGYSEGLLSFQKTYQDKMGYVDEAGKVVIEPKFGMALPFKDGRAVVNASTDYKNEFGLIDKKGTYIIPPKYNDINILGGNRASVGKAINAAEPYLGSVYAIADTQSGKLLTDFLFSSVNDYQDSYSSVTQDETSFFINKKGTRATGLPVIRGIGTLTLAGSIIKAFVDQRLTYYARNGNVVYSQNITIPLTGKIFIREEKFMPNKDYLVYFPQLDGMKDENAEKRVNQVLKKKSQVKPIDPNAQLDYSYTGDFSVRFFQKALLILELFGYNFPFGAAHGMPSQIEVPVNIKNGSIYVLKDLFKPGSDYVKVLSEIIGKQIAAAEDGYYFPDAYKGISPNQPFYVNDRSLFIYFQPYEIAAFAAGFPTFEIPFTEIDSIINKEGEFWKSFH</sequence>
<dbReference type="Pfam" id="PF11738">
    <property type="entry name" value="DUF3298"/>
    <property type="match status" value="1"/>
</dbReference>
<evidence type="ECO:0000313" key="2">
    <source>
        <dbReference type="EMBL" id="MBM7621246.1"/>
    </source>
</evidence>
<gene>
    <name evidence="2" type="ORF">JOC95_003119</name>
</gene>
<dbReference type="PANTHER" id="PTHR37841:SF1">
    <property type="entry name" value="DUF3298 DOMAIN-CONTAINING PROTEIN"/>
    <property type="match status" value="1"/>
</dbReference>
<dbReference type="Pfam" id="PF14903">
    <property type="entry name" value="WG_beta_rep"/>
    <property type="match status" value="6"/>
</dbReference>
<dbReference type="InterPro" id="IPR032774">
    <property type="entry name" value="WG_beta_rep"/>
</dbReference>
<dbReference type="RefSeq" id="WP_204418019.1">
    <property type="nucleotide sequence ID" value="NZ_JAFBED010000006.1"/>
</dbReference>
<organism evidence="2 3">
    <name type="scientific">Sutcliffiella tianshenii</name>
    <dbReference type="NCBI Taxonomy" id="1463404"/>
    <lineage>
        <taxon>Bacteria</taxon>
        <taxon>Bacillati</taxon>
        <taxon>Bacillota</taxon>
        <taxon>Bacilli</taxon>
        <taxon>Bacillales</taxon>
        <taxon>Bacillaceae</taxon>
        <taxon>Sutcliffiella</taxon>
    </lineage>
</organism>
<dbReference type="Gene3D" id="3.90.640.20">
    <property type="entry name" value="Heat-shock cognate protein, ATPase"/>
    <property type="match status" value="1"/>
</dbReference>
<accession>A0ABS2P308</accession>